<comment type="caution">
    <text evidence="1">The sequence shown here is derived from an EMBL/GenBank/DDBJ whole genome shotgun (WGS) entry which is preliminary data.</text>
</comment>
<dbReference type="AlphaFoldDB" id="A0A642V5W4"/>
<accession>A0A642V5W4</accession>
<sequence>MWWYNRHKLLKSDCPNFKEWLSRYRKAVKRKYKVEVNDDHTFSFPKDPTPWMYEIAMARKRSPTPDNEDSVENAWALMLVTIHEADSTYVASELDDPQDAEPIEILRLIVGKYKTPDYRHLMRIVEEFFYNGIKDHDTFLQKSKEIKPRFNKSSVEDILGLLRLIDMKTSNPPLFEAVTASPNFKLDCSIVNKIIYAQSKDKVVANLLRRKHSRSHMVKVIHWTSSTRKGNVLSVVIRNTTKTCVQTRRMRIHRLTKWKTPGISRVMRAVLTQIRRASSTIGQAKKVWRTSYRLRGMFRPWEASNTALLE</sequence>
<name>A0A642V5W4_9ASCO</name>
<reference evidence="1" key="1">
    <citation type="journal article" date="2019" name="G3 (Bethesda)">
        <title>Genome Assemblies of Two Rare Opportunistic Yeast Pathogens: Diutina rugosa (syn. Candida rugosa) and Trichomonascus ciferrii (syn. Candida ciferrii).</title>
        <authorList>
            <person name="Mixao V."/>
            <person name="Saus E."/>
            <person name="Hansen A.P."/>
            <person name="Lass-Florl C."/>
            <person name="Gabaldon T."/>
        </authorList>
    </citation>
    <scope>NUCLEOTIDE SEQUENCE</scope>
    <source>
        <strain evidence="1">CBS 4856</strain>
    </source>
</reference>
<gene>
    <name evidence="1" type="ORF">TRICI_002408</name>
</gene>
<dbReference type="EMBL" id="SWFS01000164">
    <property type="protein sequence ID" value="KAA8915418.1"/>
    <property type="molecule type" value="Genomic_DNA"/>
</dbReference>
<dbReference type="Proteomes" id="UP000761534">
    <property type="component" value="Unassembled WGS sequence"/>
</dbReference>
<organism evidence="1 2">
    <name type="scientific">Trichomonascus ciferrii</name>
    <dbReference type="NCBI Taxonomy" id="44093"/>
    <lineage>
        <taxon>Eukaryota</taxon>
        <taxon>Fungi</taxon>
        <taxon>Dikarya</taxon>
        <taxon>Ascomycota</taxon>
        <taxon>Saccharomycotina</taxon>
        <taxon>Dipodascomycetes</taxon>
        <taxon>Dipodascales</taxon>
        <taxon>Trichomonascaceae</taxon>
        <taxon>Trichomonascus</taxon>
        <taxon>Trichomonascus ciferrii complex</taxon>
    </lineage>
</organism>
<proteinExistence type="predicted"/>
<protein>
    <submittedName>
        <fullName evidence="1">Uncharacterized protein</fullName>
    </submittedName>
</protein>
<keyword evidence="2" id="KW-1185">Reference proteome</keyword>
<dbReference type="VEuPathDB" id="FungiDB:TRICI_002408"/>
<evidence type="ECO:0000313" key="2">
    <source>
        <dbReference type="Proteomes" id="UP000761534"/>
    </source>
</evidence>
<evidence type="ECO:0000313" key="1">
    <source>
        <dbReference type="EMBL" id="KAA8915418.1"/>
    </source>
</evidence>